<accession>A0A6I9TBG6</accession>
<dbReference type="OrthoDB" id="1747355at2759"/>
<dbReference type="InterPro" id="IPR025525">
    <property type="entry name" value="hAT-like_transposase_RNase-H"/>
</dbReference>
<feature type="region of interest" description="Disordered" evidence="1">
    <location>
        <begin position="1"/>
        <end position="34"/>
    </location>
</feature>
<sequence length="313" mass="36262">MVHNQVSGDHVDFGVDKGMDMSEDEDDIPLDSKKKKKRIVTSRSPCEEVSRDVEKCLLEWGIDRIFTITVNNASSNDGAMVYLKKKLENLGQNILGGKYVHMRCIAHIINLVVQDGLKGKDEHEAISRIRGPVRWNSTYLMLEAAICLKRVFDAYEDIDLAYKTDLSKKSFDGVPIESDWDRAKMLLKFLKHFYNLTLCISGSSYVTSNIIFHKICEVDLLFRRWLNSDDVELSDMARKMKENFDKYWGSIEKMNMVLYYGVILDPRYKLGFVEFFFDNLYGGIGQSDVMKERVRDGLHELFNDYKLRYGHAL</sequence>
<evidence type="ECO:0000256" key="1">
    <source>
        <dbReference type="SAM" id="MobiDB-lite"/>
    </source>
</evidence>
<reference evidence="3" key="1">
    <citation type="submission" date="2024-10" db="UniProtKB">
        <authorList>
            <consortium name="RefSeq"/>
        </authorList>
    </citation>
    <scope>NUCLEOTIDE SEQUENCE [LARGE SCALE GENOMIC DNA]</scope>
    <source>
        <strain evidence="3">cv. Zhongzhi No. 13</strain>
    </source>
</reference>
<name>A0A6I9TBG6_SESIN</name>
<feature type="compositionally biased region" description="Basic and acidic residues" evidence="1">
    <location>
        <begin position="9"/>
        <end position="20"/>
    </location>
</feature>
<protein>
    <submittedName>
        <fullName evidence="4">Zinc finger BED domain-containing protein RICESLEEPER 1-like</fullName>
    </submittedName>
</protein>
<dbReference type="SUPFAM" id="SSF53098">
    <property type="entry name" value="Ribonuclease H-like"/>
    <property type="match status" value="1"/>
</dbReference>
<dbReference type="Pfam" id="PF14372">
    <property type="entry name" value="hAT-like_RNase-H"/>
    <property type="match status" value="1"/>
</dbReference>
<dbReference type="InParanoid" id="A0A6I9TBG6"/>
<feature type="domain" description="hAT-like transposase RNase-H fold" evidence="2">
    <location>
        <begin position="201"/>
        <end position="305"/>
    </location>
</feature>
<organism evidence="3 4">
    <name type="scientific">Sesamum indicum</name>
    <name type="common">Oriental sesame</name>
    <name type="synonym">Sesamum orientale</name>
    <dbReference type="NCBI Taxonomy" id="4182"/>
    <lineage>
        <taxon>Eukaryota</taxon>
        <taxon>Viridiplantae</taxon>
        <taxon>Streptophyta</taxon>
        <taxon>Embryophyta</taxon>
        <taxon>Tracheophyta</taxon>
        <taxon>Spermatophyta</taxon>
        <taxon>Magnoliopsida</taxon>
        <taxon>eudicotyledons</taxon>
        <taxon>Gunneridae</taxon>
        <taxon>Pentapetalae</taxon>
        <taxon>asterids</taxon>
        <taxon>lamiids</taxon>
        <taxon>Lamiales</taxon>
        <taxon>Pedaliaceae</taxon>
        <taxon>Sesamum</taxon>
    </lineage>
</organism>
<dbReference type="KEGG" id="sind:105161863"/>
<dbReference type="GO" id="GO:0003677">
    <property type="term" value="F:DNA binding"/>
    <property type="evidence" value="ECO:0007669"/>
    <property type="project" value="InterPro"/>
</dbReference>
<dbReference type="RefSeq" id="XP_011078002.1">
    <property type="nucleotide sequence ID" value="XM_011079700.1"/>
</dbReference>
<dbReference type="InterPro" id="IPR012337">
    <property type="entry name" value="RNaseH-like_sf"/>
</dbReference>
<dbReference type="PANTHER" id="PTHR23272:SF193">
    <property type="entry name" value="OS07G0624100 PROTEIN"/>
    <property type="match status" value="1"/>
</dbReference>
<proteinExistence type="predicted"/>
<reference evidence="4" key="2">
    <citation type="submission" date="2025-08" db="UniProtKB">
        <authorList>
            <consortium name="RefSeq"/>
        </authorList>
    </citation>
    <scope>IDENTIFICATION</scope>
</reference>
<dbReference type="PANTHER" id="PTHR23272">
    <property type="entry name" value="BED FINGER-RELATED"/>
    <property type="match status" value="1"/>
</dbReference>
<evidence type="ECO:0000313" key="3">
    <source>
        <dbReference type="Proteomes" id="UP000504604"/>
    </source>
</evidence>
<dbReference type="AlphaFoldDB" id="A0A6I9TBG6"/>
<dbReference type="GeneID" id="105161863"/>
<dbReference type="Proteomes" id="UP000504604">
    <property type="component" value="Linkage group LG1"/>
</dbReference>
<gene>
    <name evidence="4" type="primary">LOC105161863</name>
</gene>
<evidence type="ECO:0000313" key="4">
    <source>
        <dbReference type="RefSeq" id="XP_011078002.1"/>
    </source>
</evidence>
<evidence type="ECO:0000259" key="2">
    <source>
        <dbReference type="Pfam" id="PF14372"/>
    </source>
</evidence>
<keyword evidence="3" id="KW-1185">Reference proteome</keyword>